<dbReference type="SUPFAM" id="SSF57016">
    <property type="entry name" value="Plant lectins/antimicrobial peptides"/>
    <property type="match status" value="1"/>
</dbReference>
<name>A0AA39XYZ1_9PEZI</name>
<proteinExistence type="predicted"/>
<evidence type="ECO:0000313" key="4">
    <source>
        <dbReference type="EMBL" id="KAK0642871.1"/>
    </source>
</evidence>
<dbReference type="InterPro" id="IPR018371">
    <property type="entry name" value="Chitin-binding_1_CS"/>
</dbReference>
<dbReference type="InterPro" id="IPR001002">
    <property type="entry name" value="Chitin-bd_1"/>
</dbReference>
<dbReference type="GO" id="GO:0008061">
    <property type="term" value="F:chitin binding"/>
    <property type="evidence" value="ECO:0007669"/>
    <property type="project" value="UniProtKB-KW"/>
</dbReference>
<dbReference type="Proteomes" id="UP001174936">
    <property type="component" value="Unassembled WGS sequence"/>
</dbReference>
<accession>A0AA39XYZ1</accession>
<dbReference type="InterPro" id="IPR036861">
    <property type="entry name" value="Endochitinase-like_sf"/>
</dbReference>
<keyword evidence="1" id="KW-0147">Chitin-binding</keyword>
<feature type="signal peptide" evidence="2">
    <location>
        <begin position="1"/>
        <end position="17"/>
    </location>
</feature>
<evidence type="ECO:0000256" key="1">
    <source>
        <dbReference type="ARBA" id="ARBA00022669"/>
    </source>
</evidence>
<evidence type="ECO:0000256" key="2">
    <source>
        <dbReference type="SAM" id="SignalP"/>
    </source>
</evidence>
<feature type="domain" description="Chitin-binding type-1" evidence="3">
    <location>
        <begin position="36"/>
        <end position="64"/>
    </location>
</feature>
<comment type="caution">
    <text evidence="4">The sequence shown here is derived from an EMBL/GenBank/DDBJ whole genome shotgun (WGS) entry which is preliminary data.</text>
</comment>
<protein>
    <recommendedName>
        <fullName evidence="3">Chitin-binding type-1 domain-containing protein</fullName>
    </recommendedName>
</protein>
<feature type="chain" id="PRO_5041268856" description="Chitin-binding type-1 domain-containing protein" evidence="2">
    <location>
        <begin position="18"/>
        <end position="89"/>
    </location>
</feature>
<keyword evidence="5" id="KW-1185">Reference proteome</keyword>
<reference evidence="4" key="1">
    <citation type="submission" date="2023-06" db="EMBL/GenBank/DDBJ databases">
        <title>Genome-scale phylogeny and comparative genomics of the fungal order Sordariales.</title>
        <authorList>
            <consortium name="Lawrence Berkeley National Laboratory"/>
            <person name="Hensen N."/>
            <person name="Bonometti L."/>
            <person name="Westerberg I."/>
            <person name="Brannstrom I.O."/>
            <person name="Guillou S."/>
            <person name="Cros-Aarteil S."/>
            <person name="Calhoun S."/>
            <person name="Haridas S."/>
            <person name="Kuo A."/>
            <person name="Mondo S."/>
            <person name="Pangilinan J."/>
            <person name="Riley R."/>
            <person name="Labutti K."/>
            <person name="Andreopoulos B."/>
            <person name="Lipzen A."/>
            <person name="Chen C."/>
            <person name="Yanf M."/>
            <person name="Daum C."/>
            <person name="Ng V."/>
            <person name="Clum A."/>
            <person name="Steindorff A."/>
            <person name="Ohm R."/>
            <person name="Martin F."/>
            <person name="Silar P."/>
            <person name="Natvig D."/>
            <person name="Lalanne C."/>
            <person name="Gautier V."/>
            <person name="Ament-Velasquez S.L."/>
            <person name="Kruys A."/>
            <person name="Hutchinson M.I."/>
            <person name="Powell A.J."/>
            <person name="Barry K."/>
            <person name="Miller A.N."/>
            <person name="Grigoriev I.V."/>
            <person name="Debuchy R."/>
            <person name="Gladieux P."/>
            <person name="Thoren M.H."/>
            <person name="Johannesson H."/>
        </authorList>
    </citation>
    <scope>NUCLEOTIDE SEQUENCE</scope>
    <source>
        <strain evidence="4">SMH2532-1</strain>
    </source>
</reference>
<sequence>MRFTLALLATAACLVTANPAAPGSGTGSLLQERQGQCPCAPGLCCSQWGFCGTGPDYCGSQSARLPVPSATFISRISRRAPAKTAAPVA</sequence>
<dbReference type="CDD" id="cd00035">
    <property type="entry name" value="ChtBD1"/>
    <property type="match status" value="1"/>
</dbReference>
<evidence type="ECO:0000313" key="5">
    <source>
        <dbReference type="Proteomes" id="UP001174936"/>
    </source>
</evidence>
<dbReference type="SMART" id="SM00270">
    <property type="entry name" value="ChtBD1"/>
    <property type="match status" value="1"/>
</dbReference>
<dbReference type="EMBL" id="JAULSV010000005">
    <property type="protein sequence ID" value="KAK0642871.1"/>
    <property type="molecule type" value="Genomic_DNA"/>
</dbReference>
<dbReference type="PROSITE" id="PS00026">
    <property type="entry name" value="CHIT_BIND_I_1"/>
    <property type="match status" value="1"/>
</dbReference>
<dbReference type="AlphaFoldDB" id="A0AA39XYZ1"/>
<dbReference type="Pfam" id="PF00187">
    <property type="entry name" value="Chitin_bind_1"/>
    <property type="match status" value="1"/>
</dbReference>
<keyword evidence="2" id="KW-0732">Signal</keyword>
<evidence type="ECO:0000259" key="3">
    <source>
        <dbReference type="SMART" id="SM00270"/>
    </source>
</evidence>
<organism evidence="4 5">
    <name type="scientific">Cercophora newfieldiana</name>
    <dbReference type="NCBI Taxonomy" id="92897"/>
    <lineage>
        <taxon>Eukaryota</taxon>
        <taxon>Fungi</taxon>
        <taxon>Dikarya</taxon>
        <taxon>Ascomycota</taxon>
        <taxon>Pezizomycotina</taxon>
        <taxon>Sordariomycetes</taxon>
        <taxon>Sordariomycetidae</taxon>
        <taxon>Sordariales</taxon>
        <taxon>Lasiosphaeriaceae</taxon>
        <taxon>Cercophora</taxon>
    </lineage>
</organism>
<dbReference type="PRINTS" id="PR00451">
    <property type="entry name" value="CHITINBINDNG"/>
</dbReference>
<dbReference type="Gene3D" id="3.30.60.10">
    <property type="entry name" value="Endochitinase-like"/>
    <property type="match status" value="1"/>
</dbReference>
<gene>
    <name evidence="4" type="ORF">B0T16DRAFT_459077</name>
</gene>